<dbReference type="SUPFAM" id="SSF58104">
    <property type="entry name" value="Methyl-accepting chemotaxis protein (MCP) signaling domain"/>
    <property type="match status" value="1"/>
</dbReference>
<dbReference type="RefSeq" id="WP_307325748.1">
    <property type="nucleotide sequence ID" value="NZ_JAUSUG010000008.1"/>
</dbReference>
<comment type="caution">
    <text evidence="2">The sequence shown here is derived from an EMBL/GenBank/DDBJ whole genome shotgun (WGS) entry which is preliminary data.</text>
</comment>
<keyword evidence="3" id="KW-1185">Reference proteome</keyword>
<dbReference type="Pfam" id="PF06103">
    <property type="entry name" value="DUF948"/>
    <property type="match status" value="1"/>
</dbReference>
<dbReference type="InterPro" id="IPR009293">
    <property type="entry name" value="UPF0478"/>
</dbReference>
<name>A0ABT9ZXY6_9BACI</name>
<keyword evidence="1" id="KW-0472">Membrane</keyword>
<gene>
    <name evidence="2" type="ORF">J2S74_002377</name>
</gene>
<dbReference type="PANTHER" id="PTHR40070:SF1">
    <property type="entry name" value="UPF0478 PROTEIN YTXG"/>
    <property type="match status" value="1"/>
</dbReference>
<evidence type="ECO:0000313" key="2">
    <source>
        <dbReference type="EMBL" id="MDQ0254995.1"/>
    </source>
</evidence>
<organism evidence="2 3">
    <name type="scientific">Evansella vedderi</name>
    <dbReference type="NCBI Taxonomy" id="38282"/>
    <lineage>
        <taxon>Bacteria</taxon>
        <taxon>Bacillati</taxon>
        <taxon>Bacillota</taxon>
        <taxon>Bacilli</taxon>
        <taxon>Bacillales</taxon>
        <taxon>Bacillaceae</taxon>
        <taxon>Evansella</taxon>
    </lineage>
</organism>
<evidence type="ECO:0000313" key="3">
    <source>
        <dbReference type="Proteomes" id="UP001230005"/>
    </source>
</evidence>
<dbReference type="Proteomes" id="UP001230005">
    <property type="component" value="Unassembled WGS sequence"/>
</dbReference>
<accession>A0ABT9ZXY6</accession>
<keyword evidence="1" id="KW-0812">Transmembrane</keyword>
<keyword evidence="1" id="KW-1133">Transmembrane helix</keyword>
<dbReference type="PANTHER" id="PTHR40070">
    <property type="entry name" value="UPF0478 PROTEIN YTXG"/>
    <property type="match status" value="1"/>
</dbReference>
<dbReference type="Gene3D" id="1.10.287.950">
    <property type="entry name" value="Methyl-accepting chemotaxis protein"/>
    <property type="match status" value="1"/>
</dbReference>
<protein>
    <submittedName>
        <fullName evidence="2">Uncharacterized protein YoxC</fullName>
    </submittedName>
</protein>
<proteinExistence type="predicted"/>
<sequence>MENLLYVSVAIVAVAFAVLVYYLIKTLIAMRITLDNVSSTVEGLQQQVDTITKESTELLHKTNLLADDIQRKSDSLNSIFSAAKDLGESVQRINYSVKRVSEAVSKKADEQSEQVAQAVKWGNVALQFWEKWQAKKDERNKKENSESF</sequence>
<dbReference type="EMBL" id="JAUSUG010000008">
    <property type="protein sequence ID" value="MDQ0254995.1"/>
    <property type="molecule type" value="Genomic_DNA"/>
</dbReference>
<feature type="transmembrane region" description="Helical" evidence="1">
    <location>
        <begin position="6"/>
        <end position="24"/>
    </location>
</feature>
<reference evidence="2 3" key="1">
    <citation type="submission" date="2023-07" db="EMBL/GenBank/DDBJ databases">
        <title>Genomic Encyclopedia of Type Strains, Phase IV (KMG-IV): sequencing the most valuable type-strain genomes for metagenomic binning, comparative biology and taxonomic classification.</title>
        <authorList>
            <person name="Goeker M."/>
        </authorList>
    </citation>
    <scope>NUCLEOTIDE SEQUENCE [LARGE SCALE GENOMIC DNA]</scope>
    <source>
        <strain evidence="2 3">DSM 9768</strain>
    </source>
</reference>
<evidence type="ECO:0000256" key="1">
    <source>
        <dbReference type="SAM" id="Phobius"/>
    </source>
</evidence>